<protein>
    <submittedName>
        <fullName evidence="2">Uncharacterized protein</fullName>
    </submittedName>
</protein>
<evidence type="ECO:0000313" key="3">
    <source>
        <dbReference type="Proteomes" id="UP000316621"/>
    </source>
</evidence>
<dbReference type="EMBL" id="CM010720">
    <property type="protein sequence ID" value="RZC66020.1"/>
    <property type="molecule type" value="Genomic_DNA"/>
</dbReference>
<gene>
    <name evidence="2" type="ORF">C5167_009706</name>
</gene>
<dbReference type="AlphaFoldDB" id="A0A4Y7K125"/>
<organism evidence="2 3">
    <name type="scientific">Papaver somniferum</name>
    <name type="common">Opium poppy</name>
    <dbReference type="NCBI Taxonomy" id="3469"/>
    <lineage>
        <taxon>Eukaryota</taxon>
        <taxon>Viridiplantae</taxon>
        <taxon>Streptophyta</taxon>
        <taxon>Embryophyta</taxon>
        <taxon>Tracheophyta</taxon>
        <taxon>Spermatophyta</taxon>
        <taxon>Magnoliopsida</taxon>
        <taxon>Ranunculales</taxon>
        <taxon>Papaveraceae</taxon>
        <taxon>Papaveroideae</taxon>
        <taxon>Papaver</taxon>
    </lineage>
</organism>
<dbReference type="STRING" id="3469.A0A4Y7K125"/>
<feature type="region of interest" description="Disordered" evidence="1">
    <location>
        <begin position="29"/>
        <end position="58"/>
    </location>
</feature>
<name>A0A4Y7K125_PAPSO</name>
<dbReference type="Proteomes" id="UP000316621">
    <property type="component" value="Chromosome 6"/>
</dbReference>
<evidence type="ECO:0000256" key="1">
    <source>
        <dbReference type="SAM" id="MobiDB-lite"/>
    </source>
</evidence>
<evidence type="ECO:0000313" key="2">
    <source>
        <dbReference type="EMBL" id="RZC66020.1"/>
    </source>
</evidence>
<accession>A0A4Y7K125</accession>
<sequence length="202" mass="22646">MKQSGMPWSTWKNHVMPITKSVEYTNMSTGENSTKAAGLLPKPASDPQAGMKSSSSGPSEVLTYFPLGPRVERNIDDVNKTMDEINEHTENMKQVQGALSNPIGAAAEFNELVIFVGCRVNCNLNSRSWRINFYNLQPKVRFKSSFWDCLCILKRISLLLASLGVKLERLCREKNHLLIFIRGLHFHVLLRLSSGVFISSSS</sequence>
<keyword evidence="3" id="KW-1185">Reference proteome</keyword>
<proteinExistence type="predicted"/>
<reference evidence="2 3" key="1">
    <citation type="journal article" date="2018" name="Science">
        <title>The opium poppy genome and morphinan production.</title>
        <authorList>
            <person name="Guo L."/>
            <person name="Winzer T."/>
            <person name="Yang X."/>
            <person name="Li Y."/>
            <person name="Ning Z."/>
            <person name="He Z."/>
            <person name="Teodor R."/>
            <person name="Lu Y."/>
            <person name="Bowser T.A."/>
            <person name="Graham I.A."/>
            <person name="Ye K."/>
        </authorList>
    </citation>
    <scope>NUCLEOTIDE SEQUENCE [LARGE SCALE GENOMIC DNA]</scope>
    <source>
        <strain evidence="3">cv. HN1</strain>
        <tissue evidence="2">Leaves</tissue>
    </source>
</reference>
<dbReference type="Gramene" id="RZC66020">
    <property type="protein sequence ID" value="RZC66020"/>
    <property type="gene ID" value="C5167_009706"/>
</dbReference>